<dbReference type="EMBL" id="CP096916">
    <property type="protein sequence ID" value="WBM40040.1"/>
    <property type="molecule type" value="Genomic_DNA"/>
</dbReference>
<evidence type="ECO:0000313" key="2">
    <source>
        <dbReference type="Proteomes" id="UP001211866"/>
    </source>
</evidence>
<dbReference type="Proteomes" id="UP001211866">
    <property type="component" value="Chromosome"/>
</dbReference>
<sequence length="240" mass="24528">MSGGLYPVSGSKLYIGGRVTAKGTVTAADFADATWTEVGGWANAGAIGDTQEVGEQALINEKRVRKFKTTLNGGTMENSFVPMALDPGQIKFKAAIADCVPYQFKIEWGADCMPSSDVAISIADPAVVTWPSHGLEAGQPVVFSNEGGALPAGLEAGKIYYVIAAGLTANAFSVATTPDATAGIETTAAGTGTHTASAPPAGMTDMFYGLALPGARQGGDATAAHLRAWSIAVDSNIIEI</sequence>
<evidence type="ECO:0008006" key="3">
    <source>
        <dbReference type="Google" id="ProtNLM"/>
    </source>
</evidence>
<organism evidence="1 2">
    <name type="scientific">Alcaligenes faecalis</name>
    <dbReference type="NCBI Taxonomy" id="511"/>
    <lineage>
        <taxon>Bacteria</taxon>
        <taxon>Pseudomonadati</taxon>
        <taxon>Pseudomonadota</taxon>
        <taxon>Betaproteobacteria</taxon>
        <taxon>Burkholderiales</taxon>
        <taxon>Alcaligenaceae</taxon>
        <taxon>Alcaligenes</taxon>
    </lineage>
</organism>
<dbReference type="Gene3D" id="2.40.30.20">
    <property type="match status" value="1"/>
</dbReference>
<dbReference type="InterPro" id="IPR023366">
    <property type="entry name" value="ATP_synth_asu-like_sf"/>
</dbReference>
<keyword evidence="2" id="KW-1185">Reference proteome</keyword>
<evidence type="ECO:0000313" key="1">
    <source>
        <dbReference type="EMBL" id="WBM40040.1"/>
    </source>
</evidence>
<gene>
    <name evidence="1" type="ORF">M2J83_09580</name>
</gene>
<reference evidence="1 2" key="1">
    <citation type="submission" date="2022-05" db="EMBL/GenBank/DDBJ databases">
        <title>Complete sequence of strain NY11312.</title>
        <authorList>
            <person name="Zhou D."/>
        </authorList>
    </citation>
    <scope>NUCLEOTIDE SEQUENCE [LARGE SCALE GENOMIC DNA]</scope>
    <source>
        <strain evidence="1 2">NY11312</strain>
    </source>
</reference>
<protein>
    <recommendedName>
        <fullName evidence="3">Phage tail protein</fullName>
    </recommendedName>
</protein>
<name>A0ABY7N7Y9_ALCFA</name>
<proteinExistence type="predicted"/>
<accession>A0ABY7N7Y9</accession>
<dbReference type="RefSeq" id="WP_270119990.1">
    <property type="nucleotide sequence ID" value="NZ_CP096916.1"/>
</dbReference>